<keyword evidence="1" id="KW-0472">Membrane</keyword>
<keyword evidence="1" id="KW-1133">Transmembrane helix</keyword>
<evidence type="ECO:0000313" key="2">
    <source>
        <dbReference type="EMBL" id="MBC2595513.1"/>
    </source>
</evidence>
<comment type="caution">
    <text evidence="2">The sequence shown here is derived from an EMBL/GenBank/DDBJ whole genome shotgun (WGS) entry which is preliminary data.</text>
</comment>
<evidence type="ECO:0000313" key="3">
    <source>
        <dbReference type="Proteomes" id="UP000546464"/>
    </source>
</evidence>
<accession>A0A842HG58</accession>
<dbReference type="RefSeq" id="WP_185676466.1">
    <property type="nucleotide sequence ID" value="NZ_JACHVB010000043.1"/>
</dbReference>
<feature type="transmembrane region" description="Helical" evidence="1">
    <location>
        <begin position="70"/>
        <end position="90"/>
    </location>
</feature>
<sequence>MLCAPRSRLDEACPLCVTAPMPSPKDITRALSDWEKRKPVRPEPEPAVYQTVKKTSAPVERRLNPDLFGIWVYILLFLTLLGQLGMLVALDIL</sequence>
<dbReference type="EMBL" id="JACHVB010000043">
    <property type="protein sequence ID" value="MBC2595513.1"/>
    <property type="molecule type" value="Genomic_DNA"/>
</dbReference>
<protein>
    <submittedName>
        <fullName evidence="2">Uncharacterized protein</fullName>
    </submittedName>
</protein>
<proteinExistence type="predicted"/>
<gene>
    <name evidence="2" type="ORF">H5P28_14700</name>
</gene>
<dbReference type="AlphaFoldDB" id="A0A842HG58"/>
<keyword evidence="3" id="KW-1185">Reference proteome</keyword>
<reference evidence="2 3" key="1">
    <citation type="submission" date="2020-07" db="EMBL/GenBank/DDBJ databases">
        <authorList>
            <person name="Feng X."/>
        </authorList>
    </citation>
    <scope>NUCLEOTIDE SEQUENCE [LARGE SCALE GENOMIC DNA]</scope>
    <source>
        <strain evidence="2 3">JCM31066</strain>
    </source>
</reference>
<keyword evidence="1" id="KW-0812">Transmembrane</keyword>
<dbReference type="Proteomes" id="UP000546464">
    <property type="component" value="Unassembled WGS sequence"/>
</dbReference>
<organism evidence="2 3">
    <name type="scientific">Ruficoccus amylovorans</name>
    <dbReference type="NCBI Taxonomy" id="1804625"/>
    <lineage>
        <taxon>Bacteria</taxon>
        <taxon>Pseudomonadati</taxon>
        <taxon>Verrucomicrobiota</taxon>
        <taxon>Opitutia</taxon>
        <taxon>Puniceicoccales</taxon>
        <taxon>Cerasicoccaceae</taxon>
        <taxon>Ruficoccus</taxon>
    </lineage>
</organism>
<name>A0A842HG58_9BACT</name>
<evidence type="ECO:0000256" key="1">
    <source>
        <dbReference type="SAM" id="Phobius"/>
    </source>
</evidence>